<dbReference type="PATRIC" id="fig|1502.156.peg.2732"/>
<dbReference type="Proteomes" id="UP000247117">
    <property type="component" value="Unassembled WGS sequence"/>
</dbReference>
<evidence type="ECO:0000256" key="10">
    <source>
        <dbReference type="ARBA" id="ARBA00023204"/>
    </source>
</evidence>
<dbReference type="Proteomes" id="UP001289066">
    <property type="component" value="Unassembled WGS sequence"/>
</dbReference>
<sequence>MRTVHDDELKKILKIMSPGTSLREGLDNILRAKTGGLIVLGDNEEILDLVDGGFNINSEYSPAYIYELAKMDGALVLTSDRKRILYANAQLMPNQSISTFETGTRHRTAQRVAKQTNKIAIAISQRRNIITVYKGDIKYVLRDSAVILSKANQAIQTLEKYVAVLERVTNNLNILEFQDLATLFDVTTAIQRTEMVMRIVEEIEGYIIELGNEGRLISMQLNELVRSIEQDGVLLIRDYCYDKMEYNDVYKEIQELSAEDLLDLDIIAKELGYVGKSLIDTLVSPRGYRISNKVPRIPSNVIENLVGHFGKLKYILEAGNEELDQVEGIGEARARAIKNGLRRIREQVALNKNL</sequence>
<dbReference type="EMBL" id="DACTBT010000030">
    <property type="protein sequence ID" value="HAT4299594.1"/>
    <property type="molecule type" value="Genomic_DNA"/>
</dbReference>
<evidence type="ECO:0000313" key="18">
    <source>
        <dbReference type="EMBL" id="MBO3416904.1"/>
    </source>
</evidence>
<dbReference type="Gene3D" id="1.20.1260.110">
    <property type="entry name" value="DNA integrity scanning linker region"/>
    <property type="match status" value="1"/>
</dbReference>
<evidence type="ECO:0000313" key="16">
    <source>
        <dbReference type="EMBL" id="KXA13330.1"/>
    </source>
</evidence>
<feature type="domain" description="DAC" evidence="12">
    <location>
        <begin position="6"/>
        <end position="144"/>
    </location>
</feature>
<dbReference type="Proteomes" id="UP001222958">
    <property type="component" value="Unassembled WGS sequence"/>
</dbReference>
<comment type="function">
    <text evidence="11">Participates in a DNA-damage check-point that is active prior to asymmetric division when DNA is damaged. DisA forms globular foci that rapidly scan along the chromosomes during sporulation, searching for lesions. When a lesion is present, DisA pauses at the lesion site. This triggers a cellular response that culminates in a temporary block in sporulation initiation.</text>
</comment>
<reference evidence="20" key="7">
    <citation type="submission" date="2019-11" db="EMBL/GenBank/DDBJ databases">
        <title>Characterization of Clostridium perfringens isolates from swine manure treated agricultural soils.</title>
        <authorList>
            <person name="Wushke S.T."/>
        </authorList>
    </citation>
    <scope>NUCLEOTIDE SEQUENCE</scope>
    <source>
        <strain evidence="20">V2</strain>
        <strain evidence="21">X15</strain>
    </source>
</reference>
<dbReference type="EMBL" id="WNVM01000008">
    <property type="protein sequence ID" value="MDZ5009494.1"/>
    <property type="molecule type" value="Genomic_DNA"/>
</dbReference>
<dbReference type="InterPro" id="IPR010994">
    <property type="entry name" value="RuvA_2-like"/>
</dbReference>
<dbReference type="OrthoDB" id="41841at2"/>
<dbReference type="GeneID" id="93000981"/>
<evidence type="ECO:0000313" key="22">
    <source>
        <dbReference type="EMBL" id="NGU30800.1"/>
    </source>
</evidence>
<dbReference type="EMBL" id="JAENQP010000018">
    <property type="protein sequence ID" value="MBO3360293.1"/>
    <property type="molecule type" value="Genomic_DNA"/>
</dbReference>
<evidence type="ECO:0000256" key="7">
    <source>
        <dbReference type="ARBA" id="ARBA00022840"/>
    </source>
</evidence>
<dbReference type="SUPFAM" id="SSF143597">
    <property type="entry name" value="YojJ-like"/>
    <property type="match status" value="1"/>
</dbReference>
<dbReference type="PANTHER" id="PTHR34185:SF3">
    <property type="entry name" value="DNA INTEGRITY SCANNING PROTEIN DISA"/>
    <property type="match status" value="1"/>
</dbReference>
<dbReference type="Proteomes" id="UP000668068">
    <property type="component" value="Unassembled WGS sequence"/>
</dbReference>
<evidence type="ECO:0000313" key="31">
    <source>
        <dbReference type="Proteomes" id="UP000481454"/>
    </source>
</evidence>
<dbReference type="EMBL" id="WNVG01000020">
    <property type="protein sequence ID" value="MDZ5032659.1"/>
    <property type="molecule type" value="Genomic_DNA"/>
</dbReference>
<reference evidence="25 29" key="5">
    <citation type="submission" date="2018-06" db="EMBL/GenBank/DDBJ databases">
        <authorList>
            <consortium name="Pathogen Informatics"/>
            <person name="Doyle S."/>
        </authorList>
    </citation>
    <scope>NUCLEOTIDE SEQUENCE [LARGE SCALE GENOMIC DNA]</scope>
    <source>
        <strain evidence="25 29">NCTC10719</strain>
    </source>
</reference>
<reference evidence="17 32" key="10">
    <citation type="submission" date="2020-12" db="EMBL/GenBank/DDBJ databases">
        <title>Comparative genomics of Clostridium perfringens reveals patterns of host-associated phylogenetic clades and virulence factors.</title>
        <authorList>
            <person name="Smith A.H."/>
            <person name="Geier R."/>
        </authorList>
    </citation>
    <scope>NUCLEOTIDE SEQUENCE</scope>
    <source>
        <strain evidence="18 32">CHD15829P</strain>
        <strain evidence="17">CHD30677R</strain>
    </source>
</reference>
<reference evidence="19" key="11">
    <citation type="submission" date="2023-04" db="EMBL/GenBank/DDBJ databases">
        <title>Epidemiological investigation of Clostridium perfringens isolated from cattle.</title>
        <authorList>
            <person name="Tian R."/>
        </authorList>
    </citation>
    <scope>NUCLEOTIDE SEQUENCE</scope>
    <source>
        <strain evidence="19">ZWCP172</strain>
    </source>
</reference>
<evidence type="ECO:0000313" key="30">
    <source>
        <dbReference type="Proteomes" id="UP000273641"/>
    </source>
</evidence>
<keyword evidence="10 11" id="KW-0234">DNA repair</keyword>
<evidence type="ECO:0000313" key="15">
    <source>
        <dbReference type="EMBL" id="HAT4309329.1"/>
    </source>
</evidence>
<evidence type="ECO:0000256" key="8">
    <source>
        <dbReference type="ARBA" id="ARBA00022842"/>
    </source>
</evidence>
<dbReference type="EMBL" id="PJTB01000011">
    <property type="protein sequence ID" value="PWX36655.1"/>
    <property type="molecule type" value="Genomic_DNA"/>
</dbReference>
<dbReference type="Proteomes" id="UP000481454">
    <property type="component" value="Unassembled WGS sequence"/>
</dbReference>
<dbReference type="InterPro" id="IPR038331">
    <property type="entry name" value="DisA_sf"/>
</dbReference>
<dbReference type="EMBL" id="RQNR01000004">
    <property type="protein sequence ID" value="RQN24393.1"/>
    <property type="molecule type" value="Genomic_DNA"/>
</dbReference>
<dbReference type="EC" id="2.7.7.85" evidence="11"/>
<evidence type="ECO:0000313" key="23">
    <source>
        <dbReference type="EMBL" id="PWX36655.1"/>
    </source>
</evidence>
<dbReference type="GO" id="GO:0006281">
    <property type="term" value="P:DNA repair"/>
    <property type="evidence" value="ECO:0007669"/>
    <property type="project" value="UniProtKB-UniRule"/>
</dbReference>
<evidence type="ECO:0000313" key="26">
    <source>
        <dbReference type="Proteomes" id="UP000070260"/>
    </source>
</evidence>
<evidence type="ECO:0000256" key="9">
    <source>
        <dbReference type="ARBA" id="ARBA00023125"/>
    </source>
</evidence>
<evidence type="ECO:0000256" key="1">
    <source>
        <dbReference type="ARBA" id="ARBA00000877"/>
    </source>
</evidence>
<feature type="binding site" evidence="11">
    <location>
        <begin position="104"/>
        <end position="108"/>
    </location>
    <ligand>
        <name>ATP</name>
        <dbReference type="ChEBI" id="CHEBI:30616"/>
    </ligand>
</feature>
<evidence type="ECO:0000256" key="3">
    <source>
        <dbReference type="ARBA" id="ARBA00022679"/>
    </source>
</evidence>
<dbReference type="SMR" id="A0A133NAM2"/>
<dbReference type="HAMAP" id="MF_01438">
    <property type="entry name" value="DisA"/>
    <property type="match status" value="1"/>
</dbReference>
<reference evidence="14" key="4">
    <citation type="journal article" date="2018" name="Genome Biol.">
        <title>SKESA: strategic k-mer extension for scrupulous assemblies.</title>
        <authorList>
            <person name="Souvorov A."/>
            <person name="Agarwala R."/>
            <person name="Lipman D.J."/>
        </authorList>
    </citation>
    <scope>NUCLEOTIDE SEQUENCE</scope>
    <source>
        <strain evidence="14">C25</strain>
        <strain evidence="15">C8</strain>
    </source>
</reference>
<name>A0A133NAM2_CLOPF</name>
<dbReference type="Proteomes" id="UP000273641">
    <property type="component" value="Unassembled WGS sequence"/>
</dbReference>
<dbReference type="Gene3D" id="1.10.150.20">
    <property type="entry name" value="5' to 3' exonuclease, C-terminal subdomain"/>
    <property type="match status" value="1"/>
</dbReference>
<dbReference type="GO" id="GO:0003677">
    <property type="term" value="F:DNA binding"/>
    <property type="evidence" value="ECO:0007669"/>
    <property type="project" value="UniProtKB-UniRule"/>
</dbReference>
<reference evidence="23 28" key="3">
    <citation type="journal article" date="2018" name="BMC Genomics">
        <title>Whole genome analysis reveals the diversity and evolutionary relationships between necrotic enteritis-causing strains of Clostridium perfringens.</title>
        <authorList>
            <person name="Lacey J.A."/>
            <person name="Allnutt T.R."/>
            <person name="Vezina B."/>
            <person name="Van T.T.H."/>
            <person name="Stent T."/>
            <person name="Han X."/>
            <person name="Rood J.I."/>
            <person name="Wade B."/>
            <person name="Keyburn A.L."/>
            <person name="Seeman T."/>
            <person name="Chen H."/>
            <person name="Haring V."/>
            <person name="Johanesen P.A."/>
            <person name="Lyras D."/>
            <person name="Moore R.J."/>
        </authorList>
    </citation>
    <scope>NUCLEOTIDE SEQUENCE [LARGE SCALE GENOMIC DNA]</scope>
    <source>
        <strain evidence="23 28">EUR-NE15</strain>
    </source>
</reference>
<dbReference type="PANTHER" id="PTHR34185">
    <property type="entry name" value="DIADENYLATE CYCLASE"/>
    <property type="match status" value="1"/>
</dbReference>
<dbReference type="GO" id="GO:0106408">
    <property type="term" value="F:diadenylate cyclase activity"/>
    <property type="evidence" value="ECO:0007669"/>
    <property type="project" value="UniProtKB-EC"/>
</dbReference>
<comment type="catalytic activity">
    <reaction evidence="1 11">
        <text>2 ATP = 3',3'-c-di-AMP + 2 diphosphate</text>
        <dbReference type="Rhea" id="RHEA:35655"/>
        <dbReference type="ChEBI" id="CHEBI:30616"/>
        <dbReference type="ChEBI" id="CHEBI:33019"/>
        <dbReference type="ChEBI" id="CHEBI:71500"/>
        <dbReference type="EC" id="2.7.7.85"/>
    </reaction>
</comment>
<reference evidence="16 27" key="2">
    <citation type="submission" date="2016-01" db="EMBL/GenBank/DDBJ databases">
        <authorList>
            <person name="Oliw E.H."/>
        </authorList>
    </citation>
    <scope>NUCLEOTIDE SEQUENCE [LARGE SCALE GENOMIC DNA]</scope>
    <source>
        <strain evidence="16 27">MJR7757A</strain>
    </source>
</reference>
<evidence type="ECO:0000313" key="17">
    <source>
        <dbReference type="EMBL" id="MBO3360293.1"/>
    </source>
</evidence>
<gene>
    <name evidence="11 14" type="primary">disA</name>
    <name evidence="23" type="ORF">CYK91_15325</name>
    <name evidence="24" type="ORF">EHZ11_10505</name>
    <name evidence="22" type="ORF">G6Z34_11875</name>
    <name evidence="20" type="ORF">GNF77_11255</name>
    <name evidence="21" type="ORF">GNF81_07610</name>
    <name evidence="16" type="ORF">HMPREF3222_00863</name>
    <name evidence="14" type="ORF">I9063_003003</name>
    <name evidence="15" type="ORF">I9080_003183</name>
    <name evidence="13" type="ORF">JFP838_14625</name>
    <name evidence="17" type="ORF">JJB47_16205</name>
    <name evidence="18" type="ORF">JJB78_10300</name>
    <name evidence="25" type="ORF">NCTC10719_01955</name>
    <name evidence="19" type="ORF">QDQ28_14880</name>
</gene>
<evidence type="ECO:0000313" key="25">
    <source>
        <dbReference type="EMBL" id="SQB60356.1"/>
    </source>
</evidence>
<dbReference type="EMBL" id="JAALLZ010000004">
    <property type="protein sequence ID" value="NGU30800.1"/>
    <property type="molecule type" value="Genomic_DNA"/>
</dbReference>
<dbReference type="RefSeq" id="WP_003452233.1">
    <property type="nucleotide sequence ID" value="NZ_AP017630.1"/>
</dbReference>
<dbReference type="GO" id="GO:0005524">
    <property type="term" value="F:ATP binding"/>
    <property type="evidence" value="ECO:0007669"/>
    <property type="project" value="UniProtKB-UniRule"/>
</dbReference>
<dbReference type="EMBL" id="CP010994">
    <property type="protein sequence ID" value="AMN36923.1"/>
    <property type="molecule type" value="Genomic_DNA"/>
</dbReference>
<dbReference type="Pfam" id="PF02457">
    <property type="entry name" value="DAC"/>
    <property type="match status" value="1"/>
</dbReference>
<evidence type="ECO:0000313" key="27">
    <source>
        <dbReference type="Proteomes" id="UP000070646"/>
    </source>
</evidence>
<dbReference type="InterPro" id="IPR036888">
    <property type="entry name" value="DNA_integrity_DisA_N_sf"/>
</dbReference>
<evidence type="ECO:0000313" key="29">
    <source>
        <dbReference type="Proteomes" id="UP000249986"/>
    </source>
</evidence>
<evidence type="ECO:0000313" key="19">
    <source>
        <dbReference type="EMBL" id="MDH2337459.1"/>
    </source>
</evidence>
<dbReference type="InterPro" id="IPR050338">
    <property type="entry name" value="DisA"/>
</dbReference>
<feature type="binding site" evidence="11">
    <location>
        <position position="91"/>
    </location>
    <ligand>
        <name>ATP</name>
        <dbReference type="ChEBI" id="CHEBI:30616"/>
    </ligand>
</feature>
<evidence type="ECO:0000313" key="28">
    <source>
        <dbReference type="Proteomes" id="UP000247117"/>
    </source>
</evidence>
<dbReference type="EMBL" id="JAENRE010000004">
    <property type="protein sequence ID" value="MBO3416904.1"/>
    <property type="molecule type" value="Genomic_DNA"/>
</dbReference>
<evidence type="ECO:0000313" key="24">
    <source>
        <dbReference type="EMBL" id="RQN24393.1"/>
    </source>
</evidence>
<keyword evidence="5 11" id="KW-0547">Nucleotide-binding</keyword>
<evidence type="ECO:0000256" key="6">
    <source>
        <dbReference type="ARBA" id="ARBA00022763"/>
    </source>
</evidence>
<dbReference type="AlphaFoldDB" id="A0A133NAM2"/>
<evidence type="ECO:0000313" key="13">
    <source>
        <dbReference type="EMBL" id="AMN36923.1"/>
    </source>
</evidence>
<dbReference type="InterPro" id="IPR018906">
    <property type="entry name" value="DNA_integrity_scan_DisA_link"/>
</dbReference>
<organism evidence="16 27">
    <name type="scientific">Clostridium perfringens</name>
    <dbReference type="NCBI Taxonomy" id="1502"/>
    <lineage>
        <taxon>Bacteria</taxon>
        <taxon>Bacillati</taxon>
        <taxon>Bacillota</taxon>
        <taxon>Clostridia</taxon>
        <taxon>Eubacteriales</taxon>
        <taxon>Clostridiaceae</taxon>
        <taxon>Clostridium</taxon>
    </lineage>
</organism>
<reference evidence="24 30" key="6">
    <citation type="submission" date="2018-11" db="EMBL/GenBank/DDBJ databases">
        <title>Draft genome sequences of potential pathogenic Clostridium perfringens from environmental surface water in the North West Province, South Africa.</title>
        <authorList>
            <person name="Fourie J.C.J."/>
            <person name="Sanko T.J."/>
            <person name="Bezuidenhout C."/>
            <person name="Mienie C."/>
            <person name="Adeleke R."/>
        </authorList>
    </citation>
    <scope>NUCLEOTIDE SEQUENCE [LARGE SCALE GENOMIC DNA]</scope>
    <source>
        <strain evidence="24 30">SC4-C13</strain>
    </source>
</reference>
<dbReference type="EMBL" id="JARVUX010000015">
    <property type="protein sequence ID" value="MDH2337459.1"/>
    <property type="molecule type" value="Genomic_DNA"/>
</dbReference>
<dbReference type="Proteomes" id="UP000070260">
    <property type="component" value="Chromosome"/>
</dbReference>
<comment type="similarity">
    <text evidence="11">Belongs to the DisA family.</text>
</comment>
<comment type="cofactor">
    <cofactor evidence="2 11">
        <name>Mg(2+)</name>
        <dbReference type="ChEBI" id="CHEBI:18420"/>
    </cofactor>
</comment>
<reference evidence="13 26" key="1">
    <citation type="journal article" date="2016" name="PLoS ONE">
        <title>Plasmid Characterization and Chromosome Analysis of Two netF+ Clostridium perfringens Isolates Associated with Foal and Canine Necrotizing Enteritis.</title>
        <authorList>
            <person name="Mehdizadeh Gohari I."/>
            <person name="Kropinski A.M."/>
            <person name="Weese S.J."/>
            <person name="Parreira V.R."/>
            <person name="Whitehead A.E."/>
            <person name="Boerlin P."/>
            <person name="Prescott J.F."/>
        </authorList>
    </citation>
    <scope>NUCLEOTIDE SEQUENCE [LARGE SCALE GENOMIC DNA]</scope>
    <source>
        <strain evidence="13 26">JP838</strain>
    </source>
</reference>
<keyword evidence="4 11" id="KW-0548">Nucleotidyltransferase</keyword>
<dbReference type="InterPro" id="IPR003390">
    <property type="entry name" value="DNA_integrity_scan_DisA_N"/>
</dbReference>
<proteinExistence type="inferred from homology"/>
<evidence type="ECO:0000313" key="21">
    <source>
        <dbReference type="EMBL" id="MDZ5032659.1"/>
    </source>
</evidence>
<dbReference type="PROSITE" id="PS51794">
    <property type="entry name" value="DAC"/>
    <property type="match status" value="1"/>
</dbReference>
<comment type="function">
    <text evidence="11">Has also diadenylate cyclase activity, catalyzing the condensation of 2 ATP molecules into cyclic di-AMP (c-di-AMP). c-di-AMP acts as a signaling molecule that couples DNA integrity with progression of sporulation. The rise in c-di-AMP level generated by DisA while scanning the chromosome, operates as a positive signal that advances sporulation; upon encountering a lesion, the DisA focus arrests at the damaged site and halts c-di-AMP synthesis.</text>
</comment>
<dbReference type="Gene3D" id="3.40.1700.10">
    <property type="entry name" value="DNA integrity scanning protein, DisA, N-terminal domain"/>
    <property type="match status" value="1"/>
</dbReference>
<evidence type="ECO:0000313" key="20">
    <source>
        <dbReference type="EMBL" id="MDZ5009494.1"/>
    </source>
</evidence>
<dbReference type="FunFam" id="3.40.1700.10:FF:000001">
    <property type="entry name" value="DNA integrity scanning protein DisA"/>
    <property type="match status" value="1"/>
</dbReference>
<reference evidence="14" key="9">
    <citation type="submission" date="2020-07" db="EMBL/GenBank/DDBJ databases">
        <authorList>
            <consortium name="NCBI Pathogen Detection Project"/>
        </authorList>
    </citation>
    <scope>NUCLEOTIDE SEQUENCE</scope>
    <source>
        <strain evidence="14">C25</strain>
        <strain evidence="15">C8</strain>
    </source>
</reference>
<keyword evidence="3 11" id="KW-0808">Transferase</keyword>
<dbReference type="Proteomes" id="UP001292368">
    <property type="component" value="Unassembled WGS sequence"/>
</dbReference>
<dbReference type="Proteomes" id="UP000249986">
    <property type="component" value="Unassembled WGS sequence"/>
</dbReference>
<dbReference type="Proteomes" id="UP000855421">
    <property type="component" value="Unassembled WGS sequence"/>
</dbReference>
<evidence type="ECO:0000256" key="2">
    <source>
        <dbReference type="ARBA" id="ARBA00001946"/>
    </source>
</evidence>
<dbReference type="EMBL" id="LRPU01000036">
    <property type="protein sequence ID" value="KXA13330.1"/>
    <property type="molecule type" value="Genomic_DNA"/>
</dbReference>
<dbReference type="InterPro" id="IPR023763">
    <property type="entry name" value="DNA_integrity_scanning_protein"/>
</dbReference>
<dbReference type="EMBL" id="DACTCB010000030">
    <property type="protein sequence ID" value="HAT4309329.1"/>
    <property type="molecule type" value="Genomic_DNA"/>
</dbReference>
<feature type="binding site" evidence="11">
    <location>
        <position position="73"/>
    </location>
    <ligand>
        <name>ATP</name>
        <dbReference type="ChEBI" id="CHEBI:30616"/>
    </ligand>
</feature>
<evidence type="ECO:0000313" key="14">
    <source>
        <dbReference type="EMBL" id="HAT4299594.1"/>
    </source>
</evidence>
<dbReference type="Proteomes" id="UP000668358">
    <property type="component" value="Unassembled WGS sequence"/>
</dbReference>
<evidence type="ECO:0000259" key="12">
    <source>
        <dbReference type="PROSITE" id="PS51794"/>
    </source>
</evidence>
<keyword evidence="6 11" id="KW-0227">DNA damage</keyword>
<protein>
    <recommendedName>
        <fullName evidence="11">DNA integrity scanning protein DisA</fullName>
    </recommendedName>
    <alternativeName>
        <fullName evidence="11">Cyclic di-AMP synthase</fullName>
        <shortName evidence="11">c-di-AMP synthase</shortName>
    </alternativeName>
    <alternativeName>
        <fullName evidence="11">Diadenylate cyclase</fullName>
        <ecNumber evidence="11">2.7.7.85</ecNumber>
    </alternativeName>
</protein>
<comment type="subunit">
    <text evidence="11">Homooctamer.</text>
</comment>
<dbReference type="Proteomes" id="UP000070646">
    <property type="component" value="Unassembled WGS sequence"/>
</dbReference>
<evidence type="ECO:0000256" key="5">
    <source>
        <dbReference type="ARBA" id="ARBA00022741"/>
    </source>
</evidence>
<keyword evidence="8 11" id="KW-0460">Magnesium</keyword>
<keyword evidence="7 11" id="KW-0067">ATP-binding</keyword>
<reference evidence="22 31" key="8">
    <citation type="submission" date="2020-02" db="EMBL/GenBank/DDBJ databases">
        <title>Genomic Insights into the Phylogeny and Genetic Plasticity of the Human and Animal Enteric Pathogen Clostridium perfringens.</title>
        <authorList>
            <person name="Feng Y."/>
            <person name="Hu Y."/>
        </authorList>
    </citation>
    <scope>NUCLEOTIDE SEQUENCE [LARGE SCALE GENOMIC DNA]</scope>
    <source>
        <strain evidence="22 31">CP-40</strain>
    </source>
</reference>
<dbReference type="Proteomes" id="UP000859547">
    <property type="component" value="Unassembled WGS sequence"/>
</dbReference>
<evidence type="ECO:0000256" key="4">
    <source>
        <dbReference type="ARBA" id="ARBA00022695"/>
    </source>
</evidence>
<dbReference type="EMBL" id="UAWG01000012">
    <property type="protein sequence ID" value="SQB60356.1"/>
    <property type="molecule type" value="Genomic_DNA"/>
</dbReference>
<evidence type="ECO:0000256" key="11">
    <source>
        <dbReference type="HAMAP-Rule" id="MF_01438"/>
    </source>
</evidence>
<keyword evidence="9 11" id="KW-0238">DNA-binding</keyword>
<dbReference type="Pfam" id="PF10635">
    <property type="entry name" value="DisA-linker"/>
    <property type="match status" value="1"/>
</dbReference>
<dbReference type="SUPFAM" id="SSF47781">
    <property type="entry name" value="RuvA domain 2-like"/>
    <property type="match status" value="1"/>
</dbReference>
<dbReference type="GO" id="GO:0004016">
    <property type="term" value="F:adenylate cyclase activity"/>
    <property type="evidence" value="ECO:0007669"/>
    <property type="project" value="TreeGrafter"/>
</dbReference>
<dbReference type="NCBIfam" id="NF010009">
    <property type="entry name" value="PRK13482.1"/>
    <property type="match status" value="1"/>
</dbReference>
<evidence type="ECO:0000313" key="32">
    <source>
        <dbReference type="Proteomes" id="UP000668358"/>
    </source>
</evidence>
<accession>A0A133NAM2</accession>